<gene>
    <name evidence="1" type="ORF">QEH59_02755</name>
</gene>
<dbReference type="EMBL" id="JARXIC010000003">
    <property type="protein sequence ID" value="MDQ8193328.1"/>
    <property type="molecule type" value="Genomic_DNA"/>
</dbReference>
<evidence type="ECO:0000313" key="2">
    <source>
        <dbReference type="Proteomes" id="UP001243717"/>
    </source>
</evidence>
<dbReference type="Proteomes" id="UP001243717">
    <property type="component" value="Unassembled WGS sequence"/>
</dbReference>
<protein>
    <recommendedName>
        <fullName evidence="3">Outer membrane lipoprotein-sorting protein</fullName>
    </recommendedName>
</protein>
<evidence type="ECO:0008006" key="3">
    <source>
        <dbReference type="Google" id="ProtNLM"/>
    </source>
</evidence>
<proteinExistence type="predicted"/>
<dbReference type="RefSeq" id="WP_308983832.1">
    <property type="nucleotide sequence ID" value="NZ_JARXIC010000003.1"/>
</dbReference>
<dbReference type="Gene3D" id="2.50.20.10">
    <property type="entry name" value="Lipoprotein localisation LolA/LolB/LppX"/>
    <property type="match status" value="1"/>
</dbReference>
<sequence>MIRLPIRVFCLMVVFTVVGFDSLLAADELPSAADLLGAYVESNGGHANIQSLTSLAVSGVVVDDEANRYDFKLYRKRPNKMRMQLELENYSLMTVSDGDRVYQQVFVQGVPRSVQELEGALAAQTIADSSLDGPFYQLRTRPDWLRVVAEVEVEGEPSYEIEVSEAANSTYQRIWISSEHQQEIKLSRLVLNQEGEEVSEEIYFSDFDQIRGVWLAHCMRYFRDGELTQTVQIEKVSVNVGLFDSYFSKPSSQ</sequence>
<name>A0ABU1AI70_9BACT</name>
<accession>A0ABU1AI70</accession>
<comment type="caution">
    <text evidence="1">The sequence shown here is derived from an EMBL/GenBank/DDBJ whole genome shotgun (WGS) entry which is preliminary data.</text>
</comment>
<reference evidence="1 2" key="1">
    <citation type="submission" date="2023-04" db="EMBL/GenBank/DDBJ databases">
        <title>A novel bacteria isolated from coastal sediment.</title>
        <authorList>
            <person name="Liu X.-J."/>
            <person name="Du Z.-J."/>
        </authorList>
    </citation>
    <scope>NUCLEOTIDE SEQUENCE [LARGE SCALE GENOMIC DNA]</scope>
    <source>
        <strain evidence="1 2">SDUM461004</strain>
    </source>
</reference>
<organism evidence="1 2">
    <name type="scientific">Thalassobacterium sedimentorum</name>
    <dbReference type="NCBI Taxonomy" id="3041258"/>
    <lineage>
        <taxon>Bacteria</taxon>
        <taxon>Pseudomonadati</taxon>
        <taxon>Verrucomicrobiota</taxon>
        <taxon>Opitutia</taxon>
        <taxon>Puniceicoccales</taxon>
        <taxon>Coraliomargaritaceae</taxon>
        <taxon>Thalassobacterium</taxon>
    </lineage>
</organism>
<keyword evidence="2" id="KW-1185">Reference proteome</keyword>
<evidence type="ECO:0000313" key="1">
    <source>
        <dbReference type="EMBL" id="MDQ8193328.1"/>
    </source>
</evidence>